<proteinExistence type="predicted"/>
<organism evidence="1">
    <name type="scientific">Streptococcus pneumoniae</name>
    <dbReference type="NCBI Taxonomy" id="1313"/>
    <lineage>
        <taxon>Bacteria</taxon>
        <taxon>Bacillati</taxon>
        <taxon>Bacillota</taxon>
        <taxon>Bacilli</taxon>
        <taxon>Lactobacillales</taxon>
        <taxon>Streptococcaceae</taxon>
        <taxon>Streptococcus</taxon>
    </lineage>
</organism>
<sequence length="92" mass="11196">MEFWNDTIQTVKEWRPVNYSVAEDEDFEAVKKKAIRNFQDYLKLLDENTEEGYQEVIRLFTFSKFYGEELCNDEELNKLSRDIRGRLKKFRS</sequence>
<reference evidence="1" key="1">
    <citation type="submission" date="2014-04" db="EMBL/GenBank/DDBJ databases">
        <authorList>
            <person name="Croucher N."/>
        </authorList>
    </citation>
    <scope>NUCLEOTIDE SEQUENCE</scope>
    <source>
        <strain evidence="1">J9GMM</strain>
    </source>
</reference>
<accession>A0A098APH8</accession>
<dbReference type="EMBL" id="LK020702">
    <property type="protein sequence ID" value="CDQ30482.1"/>
    <property type="molecule type" value="Genomic_DNA"/>
</dbReference>
<protein>
    <submittedName>
        <fullName evidence="1">Putative integrative and conjugative element protein</fullName>
    </submittedName>
</protein>
<evidence type="ECO:0000313" key="1">
    <source>
        <dbReference type="EMBL" id="CDQ30482.1"/>
    </source>
</evidence>
<dbReference type="AlphaFoldDB" id="A0A098APH8"/>
<name>A0A098APH8_STREE</name>
<reference evidence="1" key="2">
    <citation type="submission" date="2014-10" db="EMBL/GenBank/DDBJ databases">
        <title>Contrasting mechanisms driving short-term and long-term diversification of pneumococci.</title>
        <authorList>
            <person name="Croucher N.J."/>
            <person name="Coupland P.C."/>
            <person name="Stevenson A.E."/>
            <person name="Callendrello A."/>
            <person name="Bentley S.D."/>
            <person name="Hanage W.P."/>
        </authorList>
    </citation>
    <scope>NUCLEOTIDE SEQUENCE</scope>
    <source>
        <strain evidence="1">J9GMM</strain>
    </source>
</reference>
<dbReference type="RefSeq" id="WP_000397732.1">
    <property type="nucleotide sequence ID" value="NZ_CFBB01000011.1"/>
</dbReference>